<evidence type="ECO:0000256" key="2">
    <source>
        <dbReference type="ARBA" id="ARBA00022763"/>
    </source>
</evidence>
<dbReference type="Gene3D" id="2.60.200.20">
    <property type="match status" value="1"/>
</dbReference>
<dbReference type="SMART" id="SM00240">
    <property type="entry name" value="FHA"/>
    <property type="match status" value="1"/>
</dbReference>
<dbReference type="Gene3D" id="3.40.50.10980">
    <property type="entry name" value="Nibrin, BRCT2 domain"/>
    <property type="match status" value="1"/>
</dbReference>
<feature type="region of interest" description="Disordered" evidence="6">
    <location>
        <begin position="620"/>
        <end position="681"/>
    </location>
</feature>
<dbReference type="InterPro" id="IPR043014">
    <property type="entry name" value="Nibrin_BRCT2_sf"/>
</dbReference>
<dbReference type="PANTHER" id="PTHR12162:SF0">
    <property type="entry name" value="NIBRIN"/>
    <property type="match status" value="1"/>
</dbReference>
<keyword evidence="9" id="KW-1185">Reference proteome</keyword>
<dbReference type="InterPro" id="IPR040227">
    <property type="entry name" value="Nibrin-rel"/>
</dbReference>
<dbReference type="GO" id="GO:0000724">
    <property type="term" value="P:double-strand break repair via homologous recombination"/>
    <property type="evidence" value="ECO:0007669"/>
    <property type="project" value="TreeGrafter"/>
</dbReference>
<evidence type="ECO:0000256" key="1">
    <source>
        <dbReference type="ARBA" id="ARBA00004123"/>
    </source>
</evidence>
<dbReference type="GO" id="GO:0007095">
    <property type="term" value="P:mitotic G2 DNA damage checkpoint signaling"/>
    <property type="evidence" value="ECO:0007669"/>
    <property type="project" value="InterPro"/>
</dbReference>
<dbReference type="Pfam" id="PF00498">
    <property type="entry name" value="FHA"/>
    <property type="match status" value="1"/>
</dbReference>
<keyword evidence="3" id="KW-0234">DNA repair</keyword>
<keyword evidence="2" id="KW-0227">DNA damage</keyword>
<evidence type="ECO:0000256" key="5">
    <source>
        <dbReference type="ARBA" id="ARBA00044757"/>
    </source>
</evidence>
<feature type="domain" description="FHA" evidence="7">
    <location>
        <begin position="25"/>
        <end position="88"/>
    </location>
</feature>
<sequence>MWILSSDDDDFLHGKRIWLKPGKKYLFGRVKRNGVRHAIDNATISRQHLVIEVGHVKPGDGLHVHAKSKLIVTDQKTTCGTIVDGESIKGLSKELNKDEHIIQIGKYPHALRIKWCPVVLSFSFPSKAKDPLKQALSSLEDLDIKTIIPYVVDRTTHVVQSKRNTAKGLQALINGRYIVHKSYIEAIVYAATPGDLGSEEALCPLEEDFDAAWPDPTQYLPPRGKEPTRRPDAAYEPNPNRVNVFEGYTFIFCDGNRFEDLQGPITNGHGKALLYDIERGRTTAEDIVGYMKQVAGNKGLGHFDGSGGVGLVQFRKADEHCDWDIEIENRIAGITGQKIVETSEFLDAILGNDASSLIRSHPKDLPQGESQGPDEQAPVEDDEPTRMDVSDTQAASHPSKRSRTRTFVSKFKAFDDGFDMDSIPVYTLEQGDGSEEASQAMIPDSLPGQSQTRLPLSEREDVVSELLPGAAAMKIHLAESRKRAKSTPPPETSQKPKKPKLNVMEAARQRRQAVDEAAMQQQEQEVASFRAMTESVDIGQLRNLAIVEEMVVSAISREQVDPTDSVRYDERWNGRKNFKKFRRKGHGSAIPHTVQPVIVPLEEVKRKDFGLGEIYWSTSQPRSARHTTIERNEETPSTSQTIATRNKSPVPPIGTSKRPRDTRESDSEDGLKFRFRRRKGR</sequence>
<dbReference type="AlphaFoldDB" id="A0A2B7ZEE4"/>
<evidence type="ECO:0000259" key="7">
    <source>
        <dbReference type="PROSITE" id="PS50006"/>
    </source>
</evidence>
<dbReference type="InterPro" id="IPR000253">
    <property type="entry name" value="FHA_dom"/>
</dbReference>
<evidence type="ECO:0000313" key="9">
    <source>
        <dbReference type="Proteomes" id="UP000226031"/>
    </source>
</evidence>
<feature type="compositionally biased region" description="Basic and acidic residues" evidence="6">
    <location>
        <begin position="658"/>
        <end position="672"/>
    </location>
</feature>
<feature type="compositionally biased region" description="Polar residues" evidence="6">
    <location>
        <begin position="635"/>
        <end position="647"/>
    </location>
</feature>
<evidence type="ECO:0000313" key="8">
    <source>
        <dbReference type="EMBL" id="PGH31965.1"/>
    </source>
</evidence>
<feature type="region of interest" description="Disordered" evidence="6">
    <location>
        <begin position="431"/>
        <end position="454"/>
    </location>
</feature>
<dbReference type="PANTHER" id="PTHR12162">
    <property type="entry name" value="NIBRIN-RELATED"/>
    <property type="match status" value="1"/>
</dbReference>
<dbReference type="GO" id="GO:0030870">
    <property type="term" value="C:Mre11 complex"/>
    <property type="evidence" value="ECO:0007669"/>
    <property type="project" value="InterPro"/>
</dbReference>
<proteinExistence type="inferred from homology"/>
<dbReference type="STRING" id="73230.A0A2B7ZEE4"/>
<keyword evidence="4" id="KW-0539">Nucleus</keyword>
<dbReference type="EMBL" id="PDND01000108">
    <property type="protein sequence ID" value="PGH31965.1"/>
    <property type="molecule type" value="Genomic_DNA"/>
</dbReference>
<reference evidence="8 9" key="1">
    <citation type="submission" date="2017-10" db="EMBL/GenBank/DDBJ databases">
        <title>Comparative genomics in systemic dimorphic fungi from Ajellomycetaceae.</title>
        <authorList>
            <person name="Munoz J.F."/>
            <person name="Mcewen J.G."/>
            <person name="Clay O.K."/>
            <person name="Cuomo C.A."/>
        </authorList>
    </citation>
    <scope>NUCLEOTIDE SEQUENCE [LARGE SCALE GENOMIC DNA]</scope>
    <source>
        <strain evidence="8 9">UAMH4076</strain>
    </source>
</reference>
<feature type="region of interest" description="Disordered" evidence="6">
    <location>
        <begin position="474"/>
        <end position="502"/>
    </location>
</feature>
<dbReference type="PROSITE" id="PS50006">
    <property type="entry name" value="FHA_DOMAIN"/>
    <property type="match status" value="1"/>
</dbReference>
<dbReference type="GO" id="GO:0003684">
    <property type="term" value="F:damaged DNA binding"/>
    <property type="evidence" value="ECO:0007669"/>
    <property type="project" value="TreeGrafter"/>
</dbReference>
<feature type="region of interest" description="Disordered" evidence="6">
    <location>
        <begin position="214"/>
        <end position="238"/>
    </location>
</feature>
<dbReference type="Proteomes" id="UP000226031">
    <property type="component" value="Unassembled WGS sequence"/>
</dbReference>
<gene>
    <name evidence="8" type="ORF">GX50_05230</name>
</gene>
<comment type="similarity">
    <text evidence="5">Belongs to the Nibrin family.</text>
</comment>
<accession>A0A2B7ZEE4</accession>
<dbReference type="InterPro" id="IPR032429">
    <property type="entry name" value="Nibrin_BRCT2"/>
</dbReference>
<feature type="compositionally biased region" description="Basic and acidic residues" evidence="6">
    <location>
        <begin position="223"/>
        <end position="233"/>
    </location>
</feature>
<dbReference type="SUPFAM" id="SSF49879">
    <property type="entry name" value="SMAD/FHA domain"/>
    <property type="match status" value="1"/>
</dbReference>
<protein>
    <recommendedName>
        <fullName evidence="7">FHA domain-containing protein</fullName>
    </recommendedName>
</protein>
<comment type="subcellular location">
    <subcellularLocation>
        <location evidence="1">Nucleus</location>
    </subcellularLocation>
</comment>
<feature type="region of interest" description="Disordered" evidence="6">
    <location>
        <begin position="357"/>
        <end position="404"/>
    </location>
</feature>
<dbReference type="Pfam" id="PF16508">
    <property type="entry name" value="NIBRIN_BRCT_II"/>
    <property type="match status" value="1"/>
</dbReference>
<evidence type="ECO:0000256" key="4">
    <source>
        <dbReference type="ARBA" id="ARBA00023242"/>
    </source>
</evidence>
<organism evidence="8 9">
    <name type="scientific">[Emmonsia] crescens</name>
    <dbReference type="NCBI Taxonomy" id="73230"/>
    <lineage>
        <taxon>Eukaryota</taxon>
        <taxon>Fungi</taxon>
        <taxon>Dikarya</taxon>
        <taxon>Ascomycota</taxon>
        <taxon>Pezizomycotina</taxon>
        <taxon>Eurotiomycetes</taxon>
        <taxon>Eurotiomycetidae</taxon>
        <taxon>Onygenales</taxon>
        <taxon>Ajellomycetaceae</taxon>
        <taxon>Emergomyces</taxon>
    </lineage>
</organism>
<name>A0A2B7ZEE4_9EURO</name>
<evidence type="ECO:0000256" key="3">
    <source>
        <dbReference type="ARBA" id="ARBA00023204"/>
    </source>
</evidence>
<comment type="caution">
    <text evidence="8">The sequence shown here is derived from an EMBL/GenBank/DDBJ whole genome shotgun (WGS) entry which is preliminary data.</text>
</comment>
<dbReference type="InterPro" id="IPR008984">
    <property type="entry name" value="SMAD_FHA_dom_sf"/>
</dbReference>
<evidence type="ECO:0000256" key="6">
    <source>
        <dbReference type="SAM" id="MobiDB-lite"/>
    </source>
</evidence>